<proteinExistence type="predicted"/>
<organism evidence="1 2">
    <name type="scientific">Streptococcus suis</name>
    <dbReference type="NCBI Taxonomy" id="1307"/>
    <lineage>
        <taxon>Bacteria</taxon>
        <taxon>Bacillati</taxon>
        <taxon>Bacillota</taxon>
        <taxon>Bacilli</taxon>
        <taxon>Lactobacillales</taxon>
        <taxon>Streptococcaceae</taxon>
        <taxon>Streptococcus</taxon>
    </lineage>
</organism>
<evidence type="ECO:0000313" key="1">
    <source>
        <dbReference type="EMBL" id="CYV76142.1"/>
    </source>
</evidence>
<reference evidence="1 2" key="1">
    <citation type="submission" date="2016-02" db="EMBL/GenBank/DDBJ databases">
        <authorList>
            <consortium name="Pathogen Informatics"/>
        </authorList>
    </citation>
    <scope>NUCLEOTIDE SEQUENCE [LARGE SCALE GENOMIC DNA]</scope>
    <source>
        <strain evidence="1 2">LSS64</strain>
    </source>
</reference>
<gene>
    <name evidence="1" type="ORF">ERS132426_02278</name>
</gene>
<dbReference type="EMBL" id="FIHM01000088">
    <property type="protein sequence ID" value="CYV76142.1"/>
    <property type="molecule type" value="Genomic_DNA"/>
</dbReference>
<dbReference type="AlphaFoldDB" id="A0A116N0N2"/>
<evidence type="ECO:0000313" key="2">
    <source>
        <dbReference type="Proteomes" id="UP000074850"/>
    </source>
</evidence>
<protein>
    <submittedName>
        <fullName evidence="1">Uncharacterized protein</fullName>
    </submittedName>
</protein>
<dbReference type="Proteomes" id="UP000074850">
    <property type="component" value="Unassembled WGS sequence"/>
</dbReference>
<sequence length="39" mass="4151">MKIKRSSSKKQLHKWTKLGVGLAAVTVLGGLVEPAMSLS</sequence>
<name>A0A116N0N2_STRSU</name>
<accession>A0A116N0N2</accession>